<evidence type="ECO:0000256" key="3">
    <source>
        <dbReference type="ARBA" id="ARBA00022525"/>
    </source>
</evidence>
<reference evidence="7" key="1">
    <citation type="submission" date="2025-08" db="UniProtKB">
        <authorList>
            <consortium name="RefSeq"/>
        </authorList>
    </citation>
    <scope>IDENTIFICATION</scope>
    <source>
        <tissue evidence="7">Whole larvae</tissue>
    </source>
</reference>
<organism evidence="6 7">
    <name type="scientific">Galleria mellonella</name>
    <name type="common">Greater wax moth</name>
    <dbReference type="NCBI Taxonomy" id="7137"/>
    <lineage>
        <taxon>Eukaryota</taxon>
        <taxon>Metazoa</taxon>
        <taxon>Ecdysozoa</taxon>
        <taxon>Arthropoda</taxon>
        <taxon>Hexapoda</taxon>
        <taxon>Insecta</taxon>
        <taxon>Pterygota</taxon>
        <taxon>Neoptera</taxon>
        <taxon>Endopterygota</taxon>
        <taxon>Lepidoptera</taxon>
        <taxon>Glossata</taxon>
        <taxon>Ditrysia</taxon>
        <taxon>Pyraloidea</taxon>
        <taxon>Pyralidae</taxon>
        <taxon>Galleriinae</taxon>
        <taxon>Galleria</taxon>
    </lineage>
</organism>
<proteinExistence type="inferred from homology"/>
<keyword evidence="4 5" id="KW-0732">Signal</keyword>
<comment type="subcellular location">
    <subcellularLocation>
        <location evidence="1">Secreted</location>
    </subcellularLocation>
</comment>
<accession>A0ABM3MWQ8</accession>
<dbReference type="Pfam" id="PF03022">
    <property type="entry name" value="MRJP"/>
    <property type="match status" value="1"/>
</dbReference>
<dbReference type="PANTHER" id="PTHR10009:SF11">
    <property type="entry name" value="RH54244P"/>
    <property type="match status" value="1"/>
</dbReference>
<dbReference type="InterPro" id="IPR017996">
    <property type="entry name" value="MRJP/yellow-related"/>
</dbReference>
<evidence type="ECO:0000256" key="1">
    <source>
        <dbReference type="ARBA" id="ARBA00004613"/>
    </source>
</evidence>
<dbReference type="SUPFAM" id="SSF101898">
    <property type="entry name" value="NHL repeat"/>
    <property type="match status" value="1"/>
</dbReference>
<feature type="signal peptide" evidence="5">
    <location>
        <begin position="1"/>
        <end position="18"/>
    </location>
</feature>
<protein>
    <submittedName>
        <fullName evidence="7">LOW QUALITY PROTEIN: L-dopachrome tautomerase yellow-f-like</fullName>
    </submittedName>
</protein>
<dbReference type="InterPro" id="IPR011042">
    <property type="entry name" value="6-blade_b-propeller_TolB-like"/>
</dbReference>
<gene>
    <name evidence="7" type="primary">LOC113518635</name>
</gene>
<name>A0ABM3MWQ8_GALME</name>
<dbReference type="Proteomes" id="UP001652740">
    <property type="component" value="Unplaced"/>
</dbReference>
<evidence type="ECO:0000313" key="6">
    <source>
        <dbReference type="Proteomes" id="UP001652740"/>
    </source>
</evidence>
<keyword evidence="6" id="KW-1185">Reference proteome</keyword>
<feature type="chain" id="PRO_5045868557" evidence="5">
    <location>
        <begin position="19"/>
        <end position="429"/>
    </location>
</feature>
<keyword evidence="3" id="KW-0964">Secreted</keyword>
<dbReference type="Gene3D" id="2.120.10.30">
    <property type="entry name" value="TolB, C-terminal domain"/>
    <property type="match status" value="1"/>
</dbReference>
<dbReference type="GeneID" id="113518635"/>
<evidence type="ECO:0000256" key="4">
    <source>
        <dbReference type="ARBA" id="ARBA00022729"/>
    </source>
</evidence>
<evidence type="ECO:0000256" key="2">
    <source>
        <dbReference type="ARBA" id="ARBA00009127"/>
    </source>
</evidence>
<evidence type="ECO:0000256" key="5">
    <source>
        <dbReference type="SAM" id="SignalP"/>
    </source>
</evidence>
<evidence type="ECO:0000313" key="7">
    <source>
        <dbReference type="RefSeq" id="XP_052755793.1"/>
    </source>
</evidence>
<comment type="similarity">
    <text evidence="2">Belongs to the major royal jelly protein family.</text>
</comment>
<dbReference type="RefSeq" id="XP_052755793.1">
    <property type="nucleotide sequence ID" value="XM_052899833.1"/>
</dbReference>
<sequence length="429" mass="48308">MKTIFLAVFICLFQNSSCFLPPKFQWKVIDFTWANQSRKAAIDSGLYVAENNMPTGLARRREKVFVTIPRWKRGVPSSLNYIYVNGSQQQPLNPYPSWADAVLSDKDGGISSNSTVVSTFRVHADRCDRLWVVDNGVTDMSMDVKQVADPAIVIFDLNTDKLLHRYIMGHDVLRESSVLTSIVVDIGKNCSDAFAYIPDMGSNAIIVYSLRTNEAWRVDHHYFHFDPHAGTYKVGGVHFYWSDGVSSVALSQTRKDGYRDLYFHPTSSTKQFKMSTKLLKNKNVPSEDIFNGVAVVGDRGANSQATACDFDHQSKILFYTQLCKNGVGCWNTEKLFTAENNPVIISDCNLLEFPNDVKVDQEGNIWILSNRQSRFLYESMDFDQVNFRILTAPVSAVVQGTPCERTTVFGKALSFVKRNKSGSKQSLTN</sequence>
<dbReference type="PRINTS" id="PR01366">
    <property type="entry name" value="ROYALJELLY"/>
</dbReference>
<dbReference type="PANTHER" id="PTHR10009">
    <property type="entry name" value="PROTEIN YELLOW-RELATED"/>
    <property type="match status" value="1"/>
</dbReference>